<dbReference type="SUPFAM" id="SSF54197">
    <property type="entry name" value="HIT-like"/>
    <property type="match status" value="1"/>
</dbReference>
<evidence type="ECO:0000259" key="4">
    <source>
        <dbReference type="PROSITE" id="PS51084"/>
    </source>
</evidence>
<evidence type="ECO:0000313" key="6">
    <source>
        <dbReference type="Proteomes" id="UP000572051"/>
    </source>
</evidence>
<accession>A0A7Z0J7W5</accession>
<dbReference type="Gene3D" id="3.30.428.10">
    <property type="entry name" value="HIT-like"/>
    <property type="match status" value="1"/>
</dbReference>
<name>A0A7Z0J7W5_9ACTN</name>
<dbReference type="GO" id="GO:0003824">
    <property type="term" value="F:catalytic activity"/>
    <property type="evidence" value="ECO:0007669"/>
    <property type="project" value="InterPro"/>
</dbReference>
<dbReference type="Proteomes" id="UP000572051">
    <property type="component" value="Unassembled WGS sequence"/>
</dbReference>
<dbReference type="PRINTS" id="PR00332">
    <property type="entry name" value="HISTRIAD"/>
</dbReference>
<dbReference type="EMBL" id="JACCFS010000001">
    <property type="protein sequence ID" value="NYJ32132.1"/>
    <property type="molecule type" value="Genomic_DNA"/>
</dbReference>
<feature type="domain" description="HIT" evidence="4">
    <location>
        <begin position="1"/>
        <end position="122"/>
    </location>
</feature>
<dbReference type="Pfam" id="PF01230">
    <property type="entry name" value="HIT"/>
    <property type="match status" value="1"/>
</dbReference>
<comment type="caution">
    <text evidence="5">The sequence shown here is derived from an EMBL/GenBank/DDBJ whole genome shotgun (WGS) entry which is preliminary data.</text>
</comment>
<proteinExistence type="predicted"/>
<keyword evidence="6" id="KW-1185">Reference proteome</keyword>
<reference evidence="5 6" key="1">
    <citation type="submission" date="2020-07" db="EMBL/GenBank/DDBJ databases">
        <title>Sequencing the genomes of 1000 actinobacteria strains.</title>
        <authorList>
            <person name="Klenk H.-P."/>
        </authorList>
    </citation>
    <scope>NUCLEOTIDE SEQUENCE [LARGE SCALE GENOMIC DNA]</scope>
    <source>
        <strain evidence="5 6">DSM 44442</strain>
    </source>
</reference>
<dbReference type="PROSITE" id="PS51084">
    <property type="entry name" value="HIT_2"/>
    <property type="match status" value="1"/>
</dbReference>
<evidence type="ECO:0000256" key="1">
    <source>
        <dbReference type="PIRSR" id="PIRSR601310-1"/>
    </source>
</evidence>
<dbReference type="InterPro" id="IPR001310">
    <property type="entry name" value="Histidine_triad_HIT"/>
</dbReference>
<dbReference type="PANTHER" id="PTHR46648">
    <property type="entry name" value="HIT FAMILY PROTEIN 1"/>
    <property type="match status" value="1"/>
</dbReference>
<dbReference type="AlphaFoldDB" id="A0A7Z0J7W5"/>
<dbReference type="InterPro" id="IPR011146">
    <property type="entry name" value="HIT-like"/>
</dbReference>
<sequence length="147" mass="15881">MFCLIRDGEAAHSLVHSDDLVLAFMDLYPVTPGHVLVVPREHLVGLGDIGDELGARMWSVARRVGGALRRNALDTGETGPGPGAPMRCEGVNLFLADGEAAGQEVFHAHLHVFPRYAGDAFSVHALWQEAERTELDGHAARLRALLP</sequence>
<dbReference type="PANTHER" id="PTHR46648:SF1">
    <property type="entry name" value="ADENOSINE 5'-MONOPHOSPHORAMIDASE HNT1"/>
    <property type="match status" value="1"/>
</dbReference>
<evidence type="ECO:0000256" key="2">
    <source>
        <dbReference type="PIRSR" id="PIRSR601310-3"/>
    </source>
</evidence>
<feature type="short sequence motif" description="Histidine triad motif" evidence="2 3">
    <location>
        <begin position="107"/>
        <end position="111"/>
    </location>
</feature>
<dbReference type="InterPro" id="IPR036265">
    <property type="entry name" value="HIT-like_sf"/>
</dbReference>
<protein>
    <submittedName>
        <fullName evidence="5">Histidine triad (HIT) family protein</fullName>
    </submittedName>
</protein>
<evidence type="ECO:0000313" key="5">
    <source>
        <dbReference type="EMBL" id="NYJ32132.1"/>
    </source>
</evidence>
<feature type="active site" description="Tele-AMP-histidine intermediate" evidence="1">
    <location>
        <position position="109"/>
    </location>
</feature>
<gene>
    <name evidence="5" type="ORF">HNR10_000013</name>
</gene>
<dbReference type="GO" id="GO:0009117">
    <property type="term" value="P:nucleotide metabolic process"/>
    <property type="evidence" value="ECO:0007669"/>
    <property type="project" value="TreeGrafter"/>
</dbReference>
<dbReference type="RefSeq" id="WP_312889011.1">
    <property type="nucleotide sequence ID" value="NZ_JACCFS010000001.1"/>
</dbReference>
<organism evidence="5 6">
    <name type="scientific">Nocardiopsis aegyptia</name>
    <dbReference type="NCBI Taxonomy" id="220378"/>
    <lineage>
        <taxon>Bacteria</taxon>
        <taxon>Bacillati</taxon>
        <taxon>Actinomycetota</taxon>
        <taxon>Actinomycetes</taxon>
        <taxon>Streptosporangiales</taxon>
        <taxon>Nocardiopsidaceae</taxon>
        <taxon>Nocardiopsis</taxon>
    </lineage>
</organism>
<evidence type="ECO:0000256" key="3">
    <source>
        <dbReference type="PROSITE-ProRule" id="PRU00464"/>
    </source>
</evidence>